<feature type="region of interest" description="Disordered" evidence="1">
    <location>
        <begin position="413"/>
        <end position="449"/>
    </location>
</feature>
<dbReference type="Proteomes" id="UP000829354">
    <property type="component" value="Chromosome II"/>
</dbReference>
<evidence type="ECO:0000313" key="2">
    <source>
        <dbReference type="EMBL" id="UMM17834.1"/>
    </source>
</evidence>
<proteinExistence type="predicted"/>
<accession>A0AAE9EAJ6</accession>
<feature type="compositionally biased region" description="Polar residues" evidence="1">
    <location>
        <begin position="136"/>
        <end position="147"/>
    </location>
</feature>
<organism evidence="2 3">
    <name type="scientific">Caenorhabditis briggsae</name>
    <dbReference type="NCBI Taxonomy" id="6238"/>
    <lineage>
        <taxon>Eukaryota</taxon>
        <taxon>Metazoa</taxon>
        <taxon>Ecdysozoa</taxon>
        <taxon>Nematoda</taxon>
        <taxon>Chromadorea</taxon>
        <taxon>Rhabditida</taxon>
        <taxon>Rhabditina</taxon>
        <taxon>Rhabditomorpha</taxon>
        <taxon>Rhabditoidea</taxon>
        <taxon>Rhabditidae</taxon>
        <taxon>Peloderinae</taxon>
        <taxon>Caenorhabditis</taxon>
    </lineage>
</organism>
<feature type="compositionally biased region" description="Low complexity" evidence="1">
    <location>
        <begin position="88"/>
        <end position="100"/>
    </location>
</feature>
<feature type="region of interest" description="Disordered" evidence="1">
    <location>
        <begin position="1"/>
        <end position="101"/>
    </location>
</feature>
<dbReference type="AlphaFoldDB" id="A0AAE9EAJ6"/>
<gene>
    <name evidence="2" type="ORF">L5515_014191</name>
</gene>
<reference evidence="2 3" key="1">
    <citation type="submission" date="2022-04" db="EMBL/GenBank/DDBJ databases">
        <title>Chromosome-level reference genomes for two strains of Caenorhabditis briggsae: an improved platform for comparative genomics.</title>
        <authorList>
            <person name="Stevens L."/>
            <person name="Andersen E."/>
        </authorList>
    </citation>
    <scope>NUCLEOTIDE SEQUENCE [LARGE SCALE GENOMIC DNA]</scope>
    <source>
        <strain evidence="2">VX34</strain>
        <tissue evidence="2">Whole-organism</tissue>
    </source>
</reference>
<dbReference type="EMBL" id="CP092621">
    <property type="protein sequence ID" value="UMM17834.1"/>
    <property type="molecule type" value="Genomic_DNA"/>
</dbReference>
<feature type="compositionally biased region" description="Polar residues" evidence="1">
    <location>
        <begin position="67"/>
        <end position="87"/>
    </location>
</feature>
<feature type="compositionally biased region" description="Low complexity" evidence="1">
    <location>
        <begin position="1"/>
        <end position="15"/>
    </location>
</feature>
<keyword evidence="3" id="KW-1185">Reference proteome</keyword>
<feature type="compositionally biased region" description="Low complexity" evidence="1">
    <location>
        <begin position="429"/>
        <end position="439"/>
    </location>
</feature>
<sequence length="449" mass="50160">MRASASTSALPPATSDAEQRKQRLIESRKKYSNRIIRGSDSQNSSTLSNNSSLVPSCYSRPRMSRAPSDSSVQNRFGGKSNIQNFPPSSRHQNNSQNSRNFGDEEFRIDHRSMAMIESGNVVIPAPSRPSFYGTRQPRSTLGSNNRPLQMGKMGFRSSMAPQHNEPRPSLFPLGINIFTASEAQKSEVEGWVKERCDAMTPAKPRAVSTLGPIDLTKSTQKIVRFRENSEDQKENADDVAEASATMKMTLRSKIVENAGNFASPVSIMKVERKKIGFATPIPPGIKGRIDFEEHDEDDVKNKNMKSMKNEKAEEKMTMKQTIVKLEKIFNTITANHSTTPATPSELKSMAEFAEKLANFVRTQNPEVMEKMKKTTSTNLVPICEDDDEEEQEEEEDVVIEKFGNLEFIEISPQKLLATQQSPSPNRPISTMSSIHSSSSPEDMDRAFLD</sequence>
<feature type="compositionally biased region" description="Basic and acidic residues" evidence="1">
    <location>
        <begin position="17"/>
        <end position="29"/>
    </location>
</feature>
<feature type="compositionally biased region" description="Polar residues" evidence="1">
    <location>
        <begin position="416"/>
        <end position="428"/>
    </location>
</feature>
<evidence type="ECO:0000313" key="3">
    <source>
        <dbReference type="Proteomes" id="UP000829354"/>
    </source>
</evidence>
<evidence type="ECO:0000256" key="1">
    <source>
        <dbReference type="SAM" id="MobiDB-lite"/>
    </source>
</evidence>
<protein>
    <submittedName>
        <fullName evidence="2">Uncharacterized protein</fullName>
    </submittedName>
</protein>
<feature type="region of interest" description="Disordered" evidence="1">
    <location>
        <begin position="127"/>
        <end position="148"/>
    </location>
</feature>
<feature type="compositionally biased region" description="Low complexity" evidence="1">
    <location>
        <begin position="39"/>
        <end position="52"/>
    </location>
</feature>
<name>A0AAE9EAJ6_CAEBR</name>